<keyword evidence="1" id="KW-0479">Metal-binding</keyword>
<dbReference type="InterPro" id="IPR013083">
    <property type="entry name" value="Znf_RING/FYVE/PHD"/>
</dbReference>
<evidence type="ECO:0000256" key="2">
    <source>
        <dbReference type="SAM" id="MobiDB-lite"/>
    </source>
</evidence>
<dbReference type="PROSITE" id="PS50089">
    <property type="entry name" value="ZF_RING_2"/>
    <property type="match status" value="1"/>
</dbReference>
<dbReference type="InterPro" id="IPR001841">
    <property type="entry name" value="Znf_RING"/>
</dbReference>
<dbReference type="EMBL" id="JAFEMO010000005">
    <property type="protein sequence ID" value="KAH7570718.1"/>
    <property type="molecule type" value="Genomic_DNA"/>
</dbReference>
<dbReference type="Pfam" id="PF13639">
    <property type="entry name" value="zf-RING_2"/>
    <property type="match status" value="1"/>
</dbReference>
<evidence type="ECO:0000313" key="4">
    <source>
        <dbReference type="EMBL" id="KAH7570718.1"/>
    </source>
</evidence>
<organism evidence="4 5">
    <name type="scientific">Xanthoceras sorbifolium</name>
    <dbReference type="NCBI Taxonomy" id="99658"/>
    <lineage>
        <taxon>Eukaryota</taxon>
        <taxon>Viridiplantae</taxon>
        <taxon>Streptophyta</taxon>
        <taxon>Embryophyta</taxon>
        <taxon>Tracheophyta</taxon>
        <taxon>Spermatophyta</taxon>
        <taxon>Magnoliopsida</taxon>
        <taxon>eudicotyledons</taxon>
        <taxon>Gunneridae</taxon>
        <taxon>Pentapetalae</taxon>
        <taxon>rosids</taxon>
        <taxon>malvids</taxon>
        <taxon>Sapindales</taxon>
        <taxon>Sapindaceae</taxon>
        <taxon>Xanthoceroideae</taxon>
        <taxon>Xanthoceras</taxon>
    </lineage>
</organism>
<keyword evidence="5" id="KW-1185">Reference proteome</keyword>
<keyword evidence="1" id="KW-0863">Zinc-finger</keyword>
<name>A0ABQ8I272_9ROSI</name>
<evidence type="ECO:0000259" key="3">
    <source>
        <dbReference type="PROSITE" id="PS50089"/>
    </source>
</evidence>
<protein>
    <recommendedName>
        <fullName evidence="3">RING-type domain-containing protein</fullName>
    </recommendedName>
</protein>
<feature type="domain" description="RING-type" evidence="3">
    <location>
        <begin position="15"/>
        <end position="56"/>
    </location>
</feature>
<reference evidence="4 5" key="1">
    <citation type="submission" date="2021-02" db="EMBL/GenBank/DDBJ databases">
        <title>Plant Genome Project.</title>
        <authorList>
            <person name="Zhang R.-G."/>
        </authorList>
    </citation>
    <scope>NUCLEOTIDE SEQUENCE [LARGE SCALE GENOMIC DNA]</scope>
    <source>
        <tissue evidence="4">Leaves</tissue>
    </source>
</reference>
<accession>A0ABQ8I272</accession>
<evidence type="ECO:0000313" key="5">
    <source>
        <dbReference type="Proteomes" id="UP000827721"/>
    </source>
</evidence>
<keyword evidence="1" id="KW-0862">Zinc</keyword>
<feature type="compositionally biased region" description="Basic and acidic residues" evidence="2">
    <location>
        <begin position="129"/>
        <end position="142"/>
    </location>
</feature>
<dbReference type="Proteomes" id="UP000827721">
    <property type="component" value="Unassembled WGS sequence"/>
</dbReference>
<dbReference type="SUPFAM" id="SSF57850">
    <property type="entry name" value="RING/U-box"/>
    <property type="match status" value="1"/>
</dbReference>
<evidence type="ECO:0000256" key="1">
    <source>
        <dbReference type="PROSITE-ProRule" id="PRU00175"/>
    </source>
</evidence>
<dbReference type="PANTHER" id="PTHR34268:SF8">
    <property type="entry name" value="FAE DOMAIN-CONTAINING PROTEIN"/>
    <property type="match status" value="1"/>
</dbReference>
<dbReference type="SMART" id="SM00184">
    <property type="entry name" value="RING"/>
    <property type="match status" value="1"/>
</dbReference>
<dbReference type="Gene3D" id="3.30.40.10">
    <property type="entry name" value="Zinc/RING finger domain, C3HC4 (zinc finger)"/>
    <property type="match status" value="1"/>
</dbReference>
<sequence>MTTIQISDSLSQESCAICKDEFCAQSEAKQLPCKHLYHSHCILPWLSLHSSCPLCRFQLPGGLEDVLLKVSLFCVVQALVYLILSKSSNIFSKTKHTTNSFRPARSVSIRRILAAIQDLPAGEEPSPSSKDHLQSPRDDSTSYHHHHTS</sequence>
<gene>
    <name evidence="4" type="ORF">JRO89_XS05G0166100</name>
</gene>
<comment type="caution">
    <text evidence="4">The sequence shown here is derived from an EMBL/GenBank/DDBJ whole genome shotgun (WGS) entry which is preliminary data.</text>
</comment>
<feature type="region of interest" description="Disordered" evidence="2">
    <location>
        <begin position="120"/>
        <end position="149"/>
    </location>
</feature>
<dbReference type="PANTHER" id="PTHR34268">
    <property type="entry name" value="OS01G0321850 PROTEIN"/>
    <property type="match status" value="1"/>
</dbReference>
<proteinExistence type="predicted"/>